<evidence type="ECO:0000313" key="3">
    <source>
        <dbReference type="Proteomes" id="UP001231189"/>
    </source>
</evidence>
<dbReference type="EMBL" id="JAUUTY010000005">
    <property type="protein sequence ID" value="KAK1630338.1"/>
    <property type="molecule type" value="Genomic_DNA"/>
</dbReference>
<evidence type="ECO:0000313" key="2">
    <source>
        <dbReference type="EMBL" id="KAK1630338.1"/>
    </source>
</evidence>
<keyword evidence="3" id="KW-1185">Reference proteome</keyword>
<dbReference type="Pfam" id="PF08284">
    <property type="entry name" value="RVP_2"/>
    <property type="match status" value="1"/>
</dbReference>
<feature type="compositionally biased region" description="Basic and acidic residues" evidence="1">
    <location>
        <begin position="56"/>
        <end position="73"/>
    </location>
</feature>
<feature type="compositionally biased region" description="Basic and acidic residues" evidence="1">
    <location>
        <begin position="125"/>
        <end position="142"/>
    </location>
</feature>
<comment type="caution">
    <text evidence="2">The sequence shown here is derived from an EMBL/GenBank/DDBJ whole genome shotgun (WGS) entry which is preliminary data.</text>
</comment>
<dbReference type="InterPro" id="IPR032567">
    <property type="entry name" value="RTL1-rel"/>
</dbReference>
<feature type="region of interest" description="Disordered" evidence="1">
    <location>
        <begin position="53"/>
        <end position="86"/>
    </location>
</feature>
<feature type="region of interest" description="Disordered" evidence="1">
    <location>
        <begin position="125"/>
        <end position="154"/>
    </location>
</feature>
<dbReference type="PANTHER" id="PTHR15503:SF22">
    <property type="entry name" value="TRANSPOSON TY3-I GAG POLYPROTEIN"/>
    <property type="match status" value="1"/>
</dbReference>
<sequence length="336" mass="37302">MQSMSTTTTELTKNTALLQLRAEDTASRLGLLEADAVARRAVVTEPITPTTTVVRTDTKKQPRGRGETLHVRGQDSGVTRPPDLPSGNEIRTAVILHCLEDVETASLLAKLQESELELDKTGGFHRQRDRDKHKSASVDRFKGAGCTDDSAKPEIPRWDNKLEALRAHRKSKGQCFTCGEKWNKTHKCDTQVPLHIVEELLEVLQIDNEDRQSSSTDSSSEDDLMLLAPLSAPSTPRRRRTMRLHGMIDKHPVLILVDSGANASFIDDKLAALLNRETEATAPARFVAANGAPLTSDKKMPMLTWLCQGHSFQQDFQVLPLPCYDIILGADWLEDH</sequence>
<dbReference type="PANTHER" id="PTHR15503">
    <property type="entry name" value="LDOC1 RELATED"/>
    <property type="match status" value="1"/>
</dbReference>
<dbReference type="InterPro" id="IPR001969">
    <property type="entry name" value="Aspartic_peptidase_AS"/>
</dbReference>
<dbReference type="Proteomes" id="UP001231189">
    <property type="component" value="Unassembled WGS sequence"/>
</dbReference>
<reference evidence="2" key="1">
    <citation type="submission" date="2023-07" db="EMBL/GenBank/DDBJ databases">
        <title>A chromosome-level genome assembly of Lolium multiflorum.</title>
        <authorList>
            <person name="Chen Y."/>
            <person name="Copetti D."/>
            <person name="Kolliker R."/>
            <person name="Studer B."/>
        </authorList>
    </citation>
    <scope>NUCLEOTIDE SEQUENCE</scope>
    <source>
        <strain evidence="2">02402/16</strain>
        <tissue evidence="2">Leaf</tissue>
    </source>
</reference>
<dbReference type="PROSITE" id="PS00141">
    <property type="entry name" value="ASP_PROTEASE"/>
    <property type="match status" value="1"/>
</dbReference>
<accession>A0AAD8RSF8</accession>
<organism evidence="2 3">
    <name type="scientific">Lolium multiflorum</name>
    <name type="common">Italian ryegrass</name>
    <name type="synonym">Lolium perenne subsp. multiflorum</name>
    <dbReference type="NCBI Taxonomy" id="4521"/>
    <lineage>
        <taxon>Eukaryota</taxon>
        <taxon>Viridiplantae</taxon>
        <taxon>Streptophyta</taxon>
        <taxon>Embryophyta</taxon>
        <taxon>Tracheophyta</taxon>
        <taxon>Spermatophyta</taxon>
        <taxon>Magnoliopsida</taxon>
        <taxon>Liliopsida</taxon>
        <taxon>Poales</taxon>
        <taxon>Poaceae</taxon>
        <taxon>BOP clade</taxon>
        <taxon>Pooideae</taxon>
        <taxon>Poodae</taxon>
        <taxon>Poeae</taxon>
        <taxon>Poeae Chloroplast Group 2 (Poeae type)</taxon>
        <taxon>Loliodinae</taxon>
        <taxon>Loliinae</taxon>
        <taxon>Lolium</taxon>
    </lineage>
</organism>
<proteinExistence type="predicted"/>
<dbReference type="InterPro" id="IPR021109">
    <property type="entry name" value="Peptidase_aspartic_dom_sf"/>
</dbReference>
<gene>
    <name evidence="2" type="ORF">QYE76_004653</name>
</gene>
<dbReference type="GO" id="GO:0004190">
    <property type="term" value="F:aspartic-type endopeptidase activity"/>
    <property type="evidence" value="ECO:0007669"/>
    <property type="project" value="InterPro"/>
</dbReference>
<dbReference type="Gene3D" id="2.40.70.10">
    <property type="entry name" value="Acid Proteases"/>
    <property type="match status" value="1"/>
</dbReference>
<feature type="region of interest" description="Disordered" evidence="1">
    <location>
        <begin position="207"/>
        <end position="238"/>
    </location>
</feature>
<protein>
    <submittedName>
        <fullName evidence="2">Uncharacterized protein</fullName>
    </submittedName>
</protein>
<dbReference type="SUPFAM" id="SSF50630">
    <property type="entry name" value="Acid proteases"/>
    <property type="match status" value="1"/>
</dbReference>
<dbReference type="AlphaFoldDB" id="A0AAD8RSF8"/>
<name>A0AAD8RSF8_LOLMU</name>
<dbReference type="GO" id="GO:0006508">
    <property type="term" value="P:proteolysis"/>
    <property type="evidence" value="ECO:0007669"/>
    <property type="project" value="InterPro"/>
</dbReference>
<evidence type="ECO:0000256" key="1">
    <source>
        <dbReference type="SAM" id="MobiDB-lite"/>
    </source>
</evidence>
<dbReference type="CDD" id="cd00303">
    <property type="entry name" value="retropepsin_like"/>
    <property type="match status" value="1"/>
</dbReference>